<dbReference type="SMART" id="SM00135">
    <property type="entry name" value="LY"/>
    <property type="match status" value="4"/>
</dbReference>
<dbReference type="EMBL" id="LASV01000215">
    <property type="protein sequence ID" value="KKA20965.1"/>
    <property type="molecule type" value="Genomic_DNA"/>
</dbReference>
<organism evidence="1 2">
    <name type="scientific">Rasamsonia emersonii (strain ATCC 16479 / CBS 393.64 / IMI 116815)</name>
    <dbReference type="NCBI Taxonomy" id="1408163"/>
    <lineage>
        <taxon>Eukaryota</taxon>
        <taxon>Fungi</taxon>
        <taxon>Dikarya</taxon>
        <taxon>Ascomycota</taxon>
        <taxon>Pezizomycotina</taxon>
        <taxon>Eurotiomycetes</taxon>
        <taxon>Eurotiomycetidae</taxon>
        <taxon>Eurotiales</taxon>
        <taxon>Trichocomaceae</taxon>
        <taxon>Rasamsonia</taxon>
    </lineage>
</organism>
<dbReference type="PANTHER" id="PTHR46513:SF13">
    <property type="entry name" value="EGF-LIKE DOMAIN-CONTAINING PROTEIN"/>
    <property type="match status" value="1"/>
</dbReference>
<dbReference type="SUPFAM" id="SSF101898">
    <property type="entry name" value="NHL repeat"/>
    <property type="match status" value="1"/>
</dbReference>
<dbReference type="GO" id="GO:0005886">
    <property type="term" value="C:plasma membrane"/>
    <property type="evidence" value="ECO:0007669"/>
    <property type="project" value="TreeGrafter"/>
</dbReference>
<dbReference type="Proteomes" id="UP000053958">
    <property type="component" value="Unassembled WGS sequence"/>
</dbReference>
<evidence type="ECO:0000313" key="1">
    <source>
        <dbReference type="EMBL" id="KKA20965.1"/>
    </source>
</evidence>
<dbReference type="AlphaFoldDB" id="A0A0F4YS86"/>
<dbReference type="OrthoDB" id="5958943at2759"/>
<name>A0A0F4YS86_RASE3</name>
<dbReference type="PANTHER" id="PTHR46513">
    <property type="entry name" value="VITELLOGENIN RECEPTOR-LIKE PROTEIN-RELATED-RELATED"/>
    <property type="match status" value="1"/>
</dbReference>
<dbReference type="GO" id="GO:0060070">
    <property type="term" value="P:canonical Wnt signaling pathway"/>
    <property type="evidence" value="ECO:0007669"/>
    <property type="project" value="TreeGrafter"/>
</dbReference>
<dbReference type="GeneID" id="25317349"/>
<accession>A0A0F4YS86</accession>
<dbReference type="InterPro" id="IPR011042">
    <property type="entry name" value="6-blade_b-propeller_TolB-like"/>
</dbReference>
<comment type="caution">
    <text evidence="1">The sequence shown here is derived from an EMBL/GenBank/DDBJ whole genome shotgun (WGS) entry which is preliminary data.</text>
</comment>
<reference evidence="1 2" key="1">
    <citation type="submission" date="2015-04" db="EMBL/GenBank/DDBJ databases">
        <authorList>
            <person name="Heijne W.H."/>
            <person name="Fedorova N.D."/>
            <person name="Nierman W.C."/>
            <person name="Vollebregt A.W."/>
            <person name="Zhao Z."/>
            <person name="Wu L."/>
            <person name="Kumar M."/>
            <person name="Stam H."/>
            <person name="van den Berg M.A."/>
            <person name="Pel H.J."/>
        </authorList>
    </citation>
    <scope>NUCLEOTIDE SEQUENCE [LARGE SCALE GENOMIC DNA]</scope>
    <source>
        <strain evidence="1 2">CBS 393.64</strain>
    </source>
</reference>
<proteinExistence type="predicted"/>
<dbReference type="RefSeq" id="XP_013327577.1">
    <property type="nucleotide sequence ID" value="XM_013472123.1"/>
</dbReference>
<dbReference type="Gene3D" id="2.120.10.30">
    <property type="entry name" value="TolB, C-terminal domain"/>
    <property type="match status" value="2"/>
</dbReference>
<sequence>MARSFVASQPSSTKPNILALDNGLSQPLPENITQDIFSAGRILQLDQDRMSVQPIVEKAGLIGVDGIDYCKANGRIYWTNMGFPNRNDGSVMSCDTDGRDLRTILPVGSVHTPKQLVIDQLANKIYIADREGLRIFRCDLDGSNLTVLVKAGDWHIEKDDQTKWCVGVAVSQQHGRFYWTQKGPSKGGRGRIFSAKIMTPPGDVGNRADIQCLLDNLPEPVHLEIDEDSGILFWTDRGEFPFGNTLNKVDLDASGNATLLKPGPIKHKIIAQNFDEAIGVKVDPMAKHIYVSDLGGSIWRCSFDGGEKQKIYEDKTCCFTGLALLYVM</sequence>
<evidence type="ECO:0000313" key="2">
    <source>
        <dbReference type="Proteomes" id="UP000053958"/>
    </source>
</evidence>
<protein>
    <submittedName>
        <fullName evidence="1">3-hydroxyacyl-CoA dehydrogenase, NAD binding domain protein</fullName>
    </submittedName>
</protein>
<gene>
    <name evidence="1" type="ORF">T310_5002</name>
</gene>
<dbReference type="InterPro" id="IPR050778">
    <property type="entry name" value="Cueball_EGF_LRP_Nidogen"/>
</dbReference>
<keyword evidence="2" id="KW-1185">Reference proteome</keyword>
<dbReference type="STRING" id="1408163.A0A0F4YS86"/>
<dbReference type="InterPro" id="IPR000033">
    <property type="entry name" value="LDLR_classB_rpt"/>
</dbReference>